<feature type="domain" description="Cation channel complex component UNC80 N-terminal" evidence="1">
    <location>
        <begin position="21"/>
        <end position="183"/>
    </location>
</feature>
<evidence type="ECO:0000313" key="2">
    <source>
        <dbReference type="EMBL" id="VDK67417.1"/>
    </source>
</evidence>
<evidence type="ECO:0000313" key="3">
    <source>
        <dbReference type="Proteomes" id="UP000267096"/>
    </source>
</evidence>
<dbReference type="Proteomes" id="UP000267096">
    <property type="component" value="Unassembled WGS sequence"/>
</dbReference>
<accession>A0A0M3KFC7</accession>
<name>A0A0M3KFC7_ANISI</name>
<protein>
    <submittedName>
        <fullName evidence="4">UNC80 domain-containing protein</fullName>
    </submittedName>
</protein>
<organism evidence="4">
    <name type="scientific">Anisakis simplex</name>
    <name type="common">Herring worm</name>
    <dbReference type="NCBI Taxonomy" id="6269"/>
    <lineage>
        <taxon>Eukaryota</taxon>
        <taxon>Metazoa</taxon>
        <taxon>Ecdysozoa</taxon>
        <taxon>Nematoda</taxon>
        <taxon>Chromadorea</taxon>
        <taxon>Rhabditida</taxon>
        <taxon>Spirurina</taxon>
        <taxon>Ascaridomorpha</taxon>
        <taxon>Ascaridoidea</taxon>
        <taxon>Anisakidae</taxon>
        <taxon>Anisakis</taxon>
        <taxon>Anisakis simplex complex</taxon>
    </lineage>
</organism>
<dbReference type="PANTHER" id="PTHR31781">
    <property type="entry name" value="UNC80"/>
    <property type="match status" value="1"/>
</dbReference>
<evidence type="ECO:0000313" key="4">
    <source>
        <dbReference type="WBParaSite" id="ASIM_0001968601-mRNA-1"/>
    </source>
</evidence>
<dbReference type="AlphaFoldDB" id="A0A0M3KFC7"/>
<dbReference type="InterPro" id="IPR031542">
    <property type="entry name" value="UNC80_N"/>
</dbReference>
<dbReference type="GO" id="GO:0030424">
    <property type="term" value="C:axon"/>
    <property type="evidence" value="ECO:0007669"/>
    <property type="project" value="TreeGrafter"/>
</dbReference>
<reference evidence="2 3" key="2">
    <citation type="submission" date="2018-11" db="EMBL/GenBank/DDBJ databases">
        <authorList>
            <consortium name="Pathogen Informatics"/>
        </authorList>
    </citation>
    <scope>NUCLEOTIDE SEQUENCE [LARGE SCALE GENOMIC DNA]</scope>
</reference>
<gene>
    <name evidence="2" type="ORF">ASIM_LOCUS19076</name>
</gene>
<dbReference type="EMBL" id="UYRR01036574">
    <property type="protein sequence ID" value="VDK67417.1"/>
    <property type="molecule type" value="Genomic_DNA"/>
</dbReference>
<dbReference type="PANTHER" id="PTHR31781:SF1">
    <property type="entry name" value="PROTEIN UNC-80 HOMOLOG"/>
    <property type="match status" value="1"/>
</dbReference>
<dbReference type="OrthoDB" id="5584001at2759"/>
<proteinExistence type="predicted"/>
<dbReference type="Pfam" id="PF15778">
    <property type="entry name" value="UNC80_N"/>
    <property type="match status" value="1"/>
</dbReference>
<dbReference type="GO" id="GO:0005261">
    <property type="term" value="F:monoatomic cation channel activity"/>
    <property type="evidence" value="ECO:0007669"/>
    <property type="project" value="TreeGrafter"/>
</dbReference>
<sequence>MKHLVCKKNDATDFDRKKIKVSVKGKAACIDGKLLCTFERVVVQNILHGLSPSLSDAIGSVSRWRFVRAAFPHIVQCCASLIAEAGVREAGTPISGLLTKILYILHWLLLDSANECCDSDSGKSVTETGEVNVHSVREYTFSVNSIQLFVYLIAPLVDVITEDDIESHIRLESGLKIWQSLWQVPF</sequence>
<reference evidence="4" key="1">
    <citation type="submission" date="2017-02" db="UniProtKB">
        <authorList>
            <consortium name="WormBaseParasite"/>
        </authorList>
    </citation>
    <scope>IDENTIFICATION</scope>
</reference>
<dbReference type="WBParaSite" id="ASIM_0001968601-mRNA-1">
    <property type="protein sequence ID" value="ASIM_0001968601-mRNA-1"/>
    <property type="gene ID" value="ASIM_0001968601"/>
</dbReference>
<evidence type="ECO:0000259" key="1">
    <source>
        <dbReference type="Pfam" id="PF15778"/>
    </source>
</evidence>
<dbReference type="GO" id="GO:0034703">
    <property type="term" value="C:cation channel complex"/>
    <property type="evidence" value="ECO:0007669"/>
    <property type="project" value="TreeGrafter"/>
</dbReference>
<keyword evidence="3" id="KW-1185">Reference proteome</keyword>
<dbReference type="GO" id="GO:0055080">
    <property type="term" value="P:monoatomic cation homeostasis"/>
    <property type="evidence" value="ECO:0007669"/>
    <property type="project" value="TreeGrafter"/>
</dbReference>